<reference evidence="1 2" key="1">
    <citation type="submission" date="2017-10" db="EMBL/GenBank/DDBJ databases">
        <title>Sphingobium yanoikuyae S72.</title>
        <authorList>
            <person name="Sanchez E."/>
            <person name="Bustos P."/>
            <person name="Mendoza P."/>
            <person name="Guo X."/>
            <person name="Mendoza A."/>
        </authorList>
    </citation>
    <scope>NUCLEOTIDE SEQUENCE [LARGE SCALE GENOMIC DNA]</scope>
    <source>
        <strain evidence="1 2">S72</strain>
    </source>
</reference>
<accession>A0A291N1J4</accession>
<evidence type="ECO:0008006" key="3">
    <source>
        <dbReference type="Google" id="ProtNLM"/>
    </source>
</evidence>
<dbReference type="EMBL" id="CP023741">
    <property type="protein sequence ID" value="ATI81229.1"/>
    <property type="molecule type" value="Genomic_DNA"/>
</dbReference>
<dbReference type="RefSeq" id="WP_097384224.1">
    <property type="nucleotide sequence ID" value="NZ_CP023741.1"/>
</dbReference>
<dbReference type="GeneID" id="57778214"/>
<name>A0A291N1J4_SPHYA</name>
<dbReference type="Proteomes" id="UP000219422">
    <property type="component" value="Chromosome"/>
</dbReference>
<gene>
    <name evidence="1" type="ORF">A6768_15355</name>
</gene>
<dbReference type="KEGG" id="sya:A6768_15355"/>
<dbReference type="AlphaFoldDB" id="A0A291N1J4"/>
<organism evidence="1 2">
    <name type="scientific">Sphingobium yanoikuyae</name>
    <name type="common">Sphingomonas yanoikuyae</name>
    <dbReference type="NCBI Taxonomy" id="13690"/>
    <lineage>
        <taxon>Bacteria</taxon>
        <taxon>Pseudomonadati</taxon>
        <taxon>Pseudomonadota</taxon>
        <taxon>Alphaproteobacteria</taxon>
        <taxon>Sphingomonadales</taxon>
        <taxon>Sphingomonadaceae</taxon>
        <taxon>Sphingobium</taxon>
    </lineage>
</organism>
<evidence type="ECO:0000313" key="1">
    <source>
        <dbReference type="EMBL" id="ATI81229.1"/>
    </source>
</evidence>
<protein>
    <recommendedName>
        <fullName evidence="3">SMI1/KNR4 family protein</fullName>
    </recommendedName>
</protein>
<evidence type="ECO:0000313" key="2">
    <source>
        <dbReference type="Proteomes" id="UP000219422"/>
    </source>
</evidence>
<sequence>MDALSFKNALRNAKPAAEAFATIGLSKDEVIDISSSFEMFDRTMAQSNNLPDPTLRDLFARYDASNTEIGMVRFRDLPEPAQNGFIIGDVEADYLTLETPSGELVVRDHADPDHLIWKCARNGASLLAALSIAGEYLGACMIIDQAGTAFQQEALKDCVKVAGGRTYGRFYEMLLGVG</sequence>
<proteinExistence type="predicted"/>